<dbReference type="EMBL" id="AWVH01000037">
    <property type="protein sequence ID" value="ERJ92322.1"/>
    <property type="molecule type" value="Genomic_DNA"/>
</dbReference>
<evidence type="ECO:0008006" key="3">
    <source>
        <dbReference type="Google" id="ProtNLM"/>
    </source>
</evidence>
<comment type="caution">
    <text evidence="1">The sequence shown here is derived from an EMBL/GenBank/DDBJ whole genome shotgun (WGS) entry which is preliminary data.</text>
</comment>
<evidence type="ECO:0000313" key="2">
    <source>
        <dbReference type="Proteomes" id="UP000016649"/>
    </source>
</evidence>
<dbReference type="RefSeq" id="WP_021687684.1">
    <property type="nucleotide sequence ID" value="NZ_KI260569.1"/>
</dbReference>
<name>A0ABN0NXV2_TRELE</name>
<keyword evidence="2" id="KW-1185">Reference proteome</keyword>
<protein>
    <recommendedName>
        <fullName evidence="3">Butirosin biosynthesis protein H N-terminal domain-containing protein</fullName>
    </recommendedName>
</protein>
<organism evidence="1 2">
    <name type="scientific">Treponema lecithinolyticum ATCC 700332</name>
    <dbReference type="NCBI Taxonomy" id="1321815"/>
    <lineage>
        <taxon>Bacteria</taxon>
        <taxon>Pseudomonadati</taxon>
        <taxon>Spirochaetota</taxon>
        <taxon>Spirochaetia</taxon>
        <taxon>Spirochaetales</taxon>
        <taxon>Treponemataceae</taxon>
        <taxon>Treponema</taxon>
    </lineage>
</organism>
<dbReference type="Proteomes" id="UP000016649">
    <property type="component" value="Unassembled WGS sequence"/>
</dbReference>
<sequence length="366" mass="43079">MLTLKPLEKEPFFPATSCYTASIFYAYNSICTQNSINDFLFFIGNSIPSYRELNTEFFISNGITPYAYSPLFFSYKDDYGNMIHDYRHNKEIYLYRISKYFKTWFNIDVIVNDYYIHSSKLLNFIKQNIRQKKFVIINLNEFYNKCSPLYNSPKLKEGVAHCLLIINQNDYGVEVIDSRCFLNSYFVPNEILIESYEKNVKSFNKLVLISSKDFQNKIVYQEFLPIVFANLRKESFVEKIIIHIKEIQNNKPQYLPYVLEGIVNSINRFMLLPDLSISHIVMRVMEHAKIKNEIIEETILLKDAQFLRGKKLTSLLLNRLSSNKTKITNSELKQFYTELSEIAVSNNKIAKTLLENENYLYKVAQS</sequence>
<evidence type="ECO:0000313" key="1">
    <source>
        <dbReference type="EMBL" id="ERJ92322.1"/>
    </source>
</evidence>
<reference evidence="1 2" key="1">
    <citation type="submission" date="2013-08" db="EMBL/GenBank/DDBJ databases">
        <authorList>
            <person name="Weinstock G."/>
            <person name="Sodergren E."/>
            <person name="Wylie T."/>
            <person name="Fulton L."/>
            <person name="Fulton R."/>
            <person name="Fronick C."/>
            <person name="O'Laughlin M."/>
            <person name="Godfrey J."/>
            <person name="Miner T."/>
            <person name="Herter B."/>
            <person name="Appelbaum E."/>
            <person name="Cordes M."/>
            <person name="Lek S."/>
            <person name="Wollam A."/>
            <person name="Pepin K.H."/>
            <person name="Palsikar V.B."/>
            <person name="Mitreva M."/>
            <person name="Wilson R.K."/>
        </authorList>
    </citation>
    <scope>NUCLEOTIDE SEQUENCE [LARGE SCALE GENOMIC DNA]</scope>
    <source>
        <strain evidence="1 2">ATCC 700332</strain>
    </source>
</reference>
<proteinExistence type="predicted"/>
<gene>
    <name evidence="1" type="ORF">HMPREF9193_01482</name>
</gene>
<accession>A0ABN0NXV2</accession>